<feature type="non-terminal residue" evidence="1">
    <location>
        <position position="1"/>
    </location>
</feature>
<name>A0A8J4FLE2_9CHLO</name>
<dbReference type="Gene3D" id="2.60.40.10">
    <property type="entry name" value="Immunoglobulins"/>
    <property type="match status" value="1"/>
</dbReference>
<feature type="non-terminal residue" evidence="1">
    <location>
        <position position="211"/>
    </location>
</feature>
<accession>A0A8J4FLE2</accession>
<reference evidence="1" key="1">
    <citation type="journal article" date="2021" name="Proc. Natl. Acad. Sci. U.S.A.">
        <title>Three genomes in the algal genus Volvox reveal the fate of a haploid sex-determining region after a transition to homothallism.</title>
        <authorList>
            <person name="Yamamoto K."/>
            <person name="Hamaji T."/>
            <person name="Kawai-Toyooka H."/>
            <person name="Matsuzaki R."/>
            <person name="Takahashi F."/>
            <person name="Nishimura Y."/>
            <person name="Kawachi M."/>
            <person name="Noguchi H."/>
            <person name="Minakuchi Y."/>
            <person name="Umen J.G."/>
            <person name="Toyoda A."/>
            <person name="Nozaki H."/>
        </authorList>
    </citation>
    <scope>NUCLEOTIDE SEQUENCE</scope>
    <source>
        <strain evidence="1">NIES-3786</strain>
    </source>
</reference>
<proteinExistence type="predicted"/>
<evidence type="ECO:0000313" key="1">
    <source>
        <dbReference type="EMBL" id="GIL78847.1"/>
    </source>
</evidence>
<dbReference type="OrthoDB" id="10257085at2759"/>
<dbReference type="EMBL" id="BNCP01000014">
    <property type="protein sequence ID" value="GIL78847.1"/>
    <property type="molecule type" value="Genomic_DNA"/>
</dbReference>
<gene>
    <name evidence="1" type="ORF">Vretifemale_8212</name>
</gene>
<sequence>LEETDKDRTVPWVTYESRLVIGVHFLTKPSNTENVLVPSNYKIYSAQDSMYGAPTSPISVSYRSRVIFGALRASANYLQQVRFGHHAFLRLPSSLHDGATYTVNVSASPFGTATSFTLRVNETTQLNTNIRVSQVGYLLSGPKIAFVGAWLGSATASTPIVHVALDLPDGNATQFTVEDAVNRSVAFQGVAQFVTPTSNSENPGGLNNTDL</sequence>
<comment type="caution">
    <text evidence="1">The sequence shown here is derived from an EMBL/GenBank/DDBJ whole genome shotgun (WGS) entry which is preliminary data.</text>
</comment>
<keyword evidence="2" id="KW-1185">Reference proteome</keyword>
<organism evidence="1 2">
    <name type="scientific">Volvox reticuliferus</name>
    <dbReference type="NCBI Taxonomy" id="1737510"/>
    <lineage>
        <taxon>Eukaryota</taxon>
        <taxon>Viridiplantae</taxon>
        <taxon>Chlorophyta</taxon>
        <taxon>core chlorophytes</taxon>
        <taxon>Chlorophyceae</taxon>
        <taxon>CS clade</taxon>
        <taxon>Chlamydomonadales</taxon>
        <taxon>Volvocaceae</taxon>
        <taxon>Volvox</taxon>
    </lineage>
</organism>
<protein>
    <submittedName>
        <fullName evidence="1">Uncharacterized protein</fullName>
    </submittedName>
</protein>
<evidence type="ECO:0000313" key="2">
    <source>
        <dbReference type="Proteomes" id="UP000747110"/>
    </source>
</evidence>
<dbReference type="InterPro" id="IPR013783">
    <property type="entry name" value="Ig-like_fold"/>
</dbReference>
<dbReference type="Proteomes" id="UP000747110">
    <property type="component" value="Unassembled WGS sequence"/>
</dbReference>
<dbReference type="AlphaFoldDB" id="A0A8J4FLE2"/>